<protein>
    <recommendedName>
        <fullName evidence="3">DUF4440 domain-containing protein</fullName>
    </recommendedName>
</protein>
<evidence type="ECO:0000313" key="2">
    <source>
        <dbReference type="Proteomes" id="UP000244906"/>
    </source>
</evidence>
<dbReference type="InterPro" id="IPR032710">
    <property type="entry name" value="NTF2-like_dom_sf"/>
</dbReference>
<dbReference type="OrthoDB" id="8754772at2"/>
<dbReference type="EMBL" id="QDDL01000001">
    <property type="protein sequence ID" value="PVZ72407.1"/>
    <property type="molecule type" value="Genomic_DNA"/>
</dbReference>
<dbReference type="SUPFAM" id="SSF54427">
    <property type="entry name" value="NTF2-like"/>
    <property type="match status" value="1"/>
</dbReference>
<organism evidence="1 2">
    <name type="scientific">Pelagibaculum spongiae</name>
    <dbReference type="NCBI Taxonomy" id="2080658"/>
    <lineage>
        <taxon>Bacteria</taxon>
        <taxon>Pseudomonadati</taxon>
        <taxon>Pseudomonadota</taxon>
        <taxon>Gammaproteobacteria</taxon>
        <taxon>Oceanospirillales</taxon>
        <taxon>Pelagibaculum</taxon>
    </lineage>
</organism>
<gene>
    <name evidence="1" type="ORF">DC094_05220</name>
</gene>
<name>A0A2V1H5C5_9GAMM</name>
<comment type="caution">
    <text evidence="1">The sequence shown here is derived from an EMBL/GenBank/DDBJ whole genome shotgun (WGS) entry which is preliminary data.</text>
</comment>
<dbReference type="Gene3D" id="3.10.450.50">
    <property type="match status" value="1"/>
</dbReference>
<keyword evidence="2" id="KW-1185">Reference proteome</keyword>
<dbReference type="Proteomes" id="UP000244906">
    <property type="component" value="Unassembled WGS sequence"/>
</dbReference>
<evidence type="ECO:0008006" key="3">
    <source>
        <dbReference type="Google" id="ProtNLM"/>
    </source>
</evidence>
<reference evidence="1 2" key="1">
    <citation type="submission" date="2018-04" db="EMBL/GenBank/DDBJ databases">
        <title>Thalassorhabdus spongiae gen. nov., sp. nov., isolated from a marine sponge in South-West Iceland.</title>
        <authorList>
            <person name="Knobloch S."/>
            <person name="Daussin A."/>
            <person name="Johannsson R."/>
            <person name="Marteinsson V.T."/>
        </authorList>
    </citation>
    <scope>NUCLEOTIDE SEQUENCE [LARGE SCALE GENOMIC DNA]</scope>
    <source>
        <strain evidence="1 2">Hp12</strain>
    </source>
</reference>
<proteinExistence type="predicted"/>
<accession>A0A2V1H5C5</accession>
<evidence type="ECO:0000313" key="1">
    <source>
        <dbReference type="EMBL" id="PVZ72407.1"/>
    </source>
</evidence>
<sequence>MDDKQQIIKVITQQFEGFRWDQNTRPNWDSVRSTFHPDAICFPSRRPAMAVTPREFIQRMDQLRIDGVLTSFSEKICFYEVQCYPNMASVTVGCEMTENQTEVSYDINSINMIFDDGRWQICSQAWVAVNKEQCQLYFSKKEQPEE</sequence>
<dbReference type="AlphaFoldDB" id="A0A2V1H5C5"/>
<dbReference type="RefSeq" id="WP_116685993.1">
    <property type="nucleotide sequence ID" value="NZ_CAWNYD010000001.1"/>
</dbReference>